<dbReference type="Pfam" id="PF02575">
    <property type="entry name" value="YbaB_DNA_bd"/>
    <property type="match status" value="1"/>
</dbReference>
<dbReference type="RefSeq" id="WP_101713967.1">
    <property type="nucleotide sequence ID" value="NZ_CP026100.1"/>
</dbReference>
<protein>
    <recommendedName>
        <fullName evidence="2">Nucleoid-associated protein C1707_08930</fullName>
    </recommendedName>
</protein>
<keyword evidence="2" id="KW-0963">Cytoplasm</keyword>
<dbReference type="OrthoDB" id="9803080at2"/>
<dbReference type="PANTHER" id="PTHR33449:SF1">
    <property type="entry name" value="NUCLEOID-ASSOCIATED PROTEIN YBAB"/>
    <property type="match status" value="1"/>
</dbReference>
<comment type="subunit">
    <text evidence="2">Homodimer.</text>
</comment>
<dbReference type="PANTHER" id="PTHR33449">
    <property type="entry name" value="NUCLEOID-ASSOCIATED PROTEIN YBAB"/>
    <property type="match status" value="1"/>
</dbReference>
<dbReference type="GO" id="GO:0043590">
    <property type="term" value="C:bacterial nucleoid"/>
    <property type="evidence" value="ECO:0007669"/>
    <property type="project" value="UniProtKB-UniRule"/>
</dbReference>
<feature type="coiled-coil region" evidence="3">
    <location>
        <begin position="4"/>
        <end position="31"/>
    </location>
</feature>
<dbReference type="NCBIfam" id="NF011218">
    <property type="entry name" value="PRK14625.1"/>
    <property type="match status" value="1"/>
</dbReference>
<dbReference type="GO" id="GO:0003677">
    <property type="term" value="F:DNA binding"/>
    <property type="evidence" value="ECO:0007669"/>
    <property type="project" value="UniProtKB-UniRule"/>
</dbReference>
<keyword evidence="3" id="KW-0175">Coiled coil</keyword>
<dbReference type="InterPro" id="IPR004401">
    <property type="entry name" value="YbaB/EbfC"/>
</dbReference>
<dbReference type="AlphaFoldDB" id="A0A2N5CRM8"/>
<reference evidence="5 6" key="1">
    <citation type="submission" date="2017-12" db="EMBL/GenBank/DDBJ databases">
        <title>The genome sequence of Caulobacter flavus CGMCC1 15093.</title>
        <authorList>
            <person name="Gao J."/>
            <person name="Mao X."/>
            <person name="Sun J."/>
        </authorList>
    </citation>
    <scope>NUCLEOTIDE SEQUENCE [LARGE SCALE GENOMIC DNA]</scope>
    <source>
        <strain evidence="5 6">CGMCC1 15093</strain>
    </source>
</reference>
<dbReference type="HAMAP" id="MF_00274">
    <property type="entry name" value="DNA_YbaB_EbfC"/>
    <property type="match status" value="1"/>
</dbReference>
<accession>A0A2N5CRM8</accession>
<dbReference type="Proteomes" id="UP000234483">
    <property type="component" value="Unassembled WGS sequence"/>
</dbReference>
<evidence type="ECO:0000313" key="5">
    <source>
        <dbReference type="EMBL" id="PLR12041.1"/>
    </source>
</evidence>
<dbReference type="PIRSF" id="PIRSF004555">
    <property type="entry name" value="UCP004555"/>
    <property type="match status" value="1"/>
</dbReference>
<dbReference type="KEGG" id="cfh:C1707_08930"/>
<dbReference type="GO" id="GO:0005829">
    <property type="term" value="C:cytosol"/>
    <property type="evidence" value="ECO:0007669"/>
    <property type="project" value="TreeGrafter"/>
</dbReference>
<keyword evidence="1 2" id="KW-0238">DNA-binding</keyword>
<comment type="similarity">
    <text evidence="2">Belongs to the YbaB/EbfC family.</text>
</comment>
<evidence type="ECO:0000256" key="1">
    <source>
        <dbReference type="ARBA" id="ARBA00023125"/>
    </source>
</evidence>
<evidence type="ECO:0000313" key="7">
    <source>
        <dbReference type="Proteomes" id="UP000281192"/>
    </source>
</evidence>
<dbReference type="Proteomes" id="UP000281192">
    <property type="component" value="Chromosome"/>
</dbReference>
<dbReference type="Gene3D" id="3.30.1310.10">
    <property type="entry name" value="Nucleoid-associated protein YbaB-like domain"/>
    <property type="match status" value="1"/>
</dbReference>
<dbReference type="SUPFAM" id="SSF82607">
    <property type="entry name" value="YbaB-like"/>
    <property type="match status" value="1"/>
</dbReference>
<keyword evidence="7" id="KW-1185">Reference proteome</keyword>
<evidence type="ECO:0000313" key="4">
    <source>
        <dbReference type="EMBL" id="AYV46372.1"/>
    </source>
</evidence>
<evidence type="ECO:0000313" key="6">
    <source>
        <dbReference type="Proteomes" id="UP000234483"/>
    </source>
</evidence>
<organism evidence="5 6">
    <name type="scientific">Caulobacter flavus</name>
    <dbReference type="NCBI Taxonomy" id="1679497"/>
    <lineage>
        <taxon>Bacteria</taxon>
        <taxon>Pseudomonadati</taxon>
        <taxon>Pseudomonadota</taxon>
        <taxon>Alphaproteobacteria</taxon>
        <taxon>Caulobacterales</taxon>
        <taxon>Caulobacteraceae</taxon>
        <taxon>Caulobacter</taxon>
    </lineage>
</organism>
<evidence type="ECO:0000256" key="2">
    <source>
        <dbReference type="HAMAP-Rule" id="MF_00274"/>
    </source>
</evidence>
<comment type="subcellular location">
    <subcellularLocation>
        <location evidence="2">Cytoplasm</location>
        <location evidence="2">Nucleoid</location>
    </subcellularLocation>
</comment>
<dbReference type="EMBL" id="PJRQ01000032">
    <property type="protein sequence ID" value="PLR12041.1"/>
    <property type="molecule type" value="Genomic_DNA"/>
</dbReference>
<evidence type="ECO:0000256" key="3">
    <source>
        <dbReference type="SAM" id="Coils"/>
    </source>
</evidence>
<dbReference type="NCBIfam" id="TIGR00103">
    <property type="entry name" value="DNA_YbaB_EbfC"/>
    <property type="match status" value="1"/>
</dbReference>
<reference evidence="4 7" key="2">
    <citation type="submission" date="2018-01" db="EMBL/GenBank/DDBJ databases">
        <title>Complete genome sequence of Caulobacter flavus RHGG3.</title>
        <authorList>
            <person name="Yang E."/>
        </authorList>
    </citation>
    <scope>NUCLEOTIDE SEQUENCE [LARGE SCALE GENOMIC DNA]</scope>
    <source>
        <strain evidence="4 7">RHGG3</strain>
    </source>
</reference>
<dbReference type="EMBL" id="CP026100">
    <property type="protein sequence ID" value="AYV46372.1"/>
    <property type="molecule type" value="Genomic_DNA"/>
</dbReference>
<comment type="function">
    <text evidence="2">Binds to DNA and alters its conformation. May be involved in regulation of gene expression, nucleoid organization and DNA protection.</text>
</comment>
<gene>
    <name evidence="4" type="ORF">C1707_08930</name>
    <name evidence="5" type="ORF">CFHF_15850</name>
</gene>
<dbReference type="InterPro" id="IPR036894">
    <property type="entry name" value="YbaB-like_sf"/>
</dbReference>
<proteinExistence type="inferred from homology"/>
<name>A0A2N5CRM8_9CAUL</name>
<sequence>MKDLSGLMKQAQAMQQKLADAQSRLAEVLIEGTAGGGMVTVTLTGGGDLKKVVLDESLIEPGEGEVIADLIVAAHADAKKKLEAKQAQMMQEAAGPMAGLMGGMPGMKF</sequence>